<feature type="domain" description="G protein gamma" evidence="1">
    <location>
        <begin position="2"/>
        <end position="70"/>
    </location>
</feature>
<dbReference type="GO" id="GO:0007186">
    <property type="term" value="P:G protein-coupled receptor signaling pathway"/>
    <property type="evidence" value="ECO:0007669"/>
    <property type="project" value="InterPro"/>
</dbReference>
<reference evidence="2" key="2">
    <citation type="submission" date="2011-02" db="EMBL/GenBank/DDBJ databases">
        <authorList>
            <person name="MacLean D."/>
        </authorList>
    </citation>
    <scope>NUCLEOTIDE SEQUENCE</scope>
</reference>
<dbReference type="EMBL" id="FR824068">
    <property type="protein sequence ID" value="CCA16599.1"/>
    <property type="molecule type" value="Genomic_DNA"/>
</dbReference>
<dbReference type="InterPro" id="IPR036284">
    <property type="entry name" value="GGL_sf"/>
</dbReference>
<dbReference type="HOGENOM" id="CLU_2763427_0_0_1"/>
<gene>
    <name evidence="2" type="primary">AlNc14C23G2356</name>
    <name evidence="2" type="ORF">ALNC14_027420</name>
</gene>
<dbReference type="Gene3D" id="4.10.260.10">
    <property type="entry name" value="Transducin (heterotrimeric G protein), gamma chain"/>
    <property type="match status" value="1"/>
</dbReference>
<reference evidence="2" key="1">
    <citation type="journal article" date="2011" name="PLoS Biol.">
        <title>Gene gain and loss during evolution of obligate parasitism in the white rust pathogen of Arabidopsis thaliana.</title>
        <authorList>
            <person name="Kemen E."/>
            <person name="Gardiner A."/>
            <person name="Schultz-Larsen T."/>
            <person name="Kemen A.C."/>
            <person name="Balmuth A.L."/>
            <person name="Robert-Seilaniantz A."/>
            <person name="Bailey K."/>
            <person name="Holub E."/>
            <person name="Studholme D.J."/>
            <person name="Maclean D."/>
            <person name="Jones J.D."/>
        </authorList>
    </citation>
    <scope>NUCLEOTIDE SEQUENCE</scope>
</reference>
<evidence type="ECO:0000259" key="1">
    <source>
        <dbReference type="SMART" id="SM01224"/>
    </source>
</evidence>
<dbReference type="AlphaFoldDB" id="F0W657"/>
<accession>F0W657</accession>
<evidence type="ECO:0000313" key="2">
    <source>
        <dbReference type="EMBL" id="CCA16599.1"/>
    </source>
</evidence>
<dbReference type="SUPFAM" id="SSF48670">
    <property type="entry name" value="Transducin (heterotrimeric G protein), gamma chain"/>
    <property type="match status" value="1"/>
</dbReference>
<proteinExistence type="predicted"/>
<name>F0W657_9STRA</name>
<dbReference type="Pfam" id="PF00631">
    <property type="entry name" value="G-gamma"/>
    <property type="match status" value="1"/>
</dbReference>
<sequence length="70" mass="7560">MSDTQAKKLAEEIESYQLDLKTIEAACTTSEAAKKIYEYCQSVADPFLGENDGANPWQQSAQSGGGCLIL</sequence>
<organism evidence="2">
    <name type="scientific">Albugo laibachii Nc14</name>
    <dbReference type="NCBI Taxonomy" id="890382"/>
    <lineage>
        <taxon>Eukaryota</taxon>
        <taxon>Sar</taxon>
        <taxon>Stramenopiles</taxon>
        <taxon>Oomycota</taxon>
        <taxon>Peronosporomycetes</taxon>
        <taxon>Albuginales</taxon>
        <taxon>Albuginaceae</taxon>
        <taxon>Albugo</taxon>
    </lineage>
</organism>
<dbReference type="SMART" id="SM01224">
    <property type="entry name" value="G_gamma"/>
    <property type="match status" value="1"/>
</dbReference>
<protein>
    <submittedName>
        <fullName evidence="2">Uncharacterized protein AlNc14C23G2356</fullName>
    </submittedName>
</protein>
<dbReference type="InterPro" id="IPR015898">
    <property type="entry name" value="G-protein_gamma-like_dom"/>
</dbReference>